<protein>
    <recommendedName>
        <fullName evidence="1">protein-ribulosamine 3-kinase</fullName>
        <ecNumber evidence="1">2.7.1.172</ecNumber>
    </recommendedName>
</protein>
<sequence length="280" mass="32246">MSPTPMETLIHNVDLDRSMSSNVDDDELWDATTPWDTQIEVPAQLIEDVDDNVKAHFPEGTEIKSIHPHGSSYWSRTAEIQTVVSGEPVSYFLKVSQNKFARKMFRGEYESQKAIYEVCPDFCPRPITWGVYQTVSDAYFFLSEFIDMVDELPDLHQYPQKVAQMHKKGLAPDGRYGFHVQDMCALLPMYVTKSDSWEDFFSKYRDGAGGRANDDLQMIWVSGDVLDTEPEHPCWMGRDDFRTSMIDIMTELDRRFPETYEEWATARGEPVCPRKGSSVH</sequence>
<evidence type="ECO:0000313" key="4">
    <source>
        <dbReference type="Proteomes" id="UP000308014"/>
    </source>
</evidence>
<dbReference type="Gene3D" id="3.90.1200.10">
    <property type="match status" value="1"/>
</dbReference>
<evidence type="ECO:0000256" key="2">
    <source>
        <dbReference type="ARBA" id="ARBA00048655"/>
    </source>
</evidence>
<organism evidence="3 4">
    <name type="scientific">Aureobasidium pullulans</name>
    <name type="common">Black yeast</name>
    <name type="synonym">Pullularia pullulans</name>
    <dbReference type="NCBI Taxonomy" id="5580"/>
    <lineage>
        <taxon>Eukaryota</taxon>
        <taxon>Fungi</taxon>
        <taxon>Dikarya</taxon>
        <taxon>Ascomycota</taxon>
        <taxon>Pezizomycotina</taxon>
        <taxon>Dothideomycetes</taxon>
        <taxon>Dothideomycetidae</taxon>
        <taxon>Dothideales</taxon>
        <taxon>Saccotheciaceae</taxon>
        <taxon>Aureobasidium</taxon>
    </lineage>
</organism>
<reference evidence="3 4" key="1">
    <citation type="submission" date="2018-10" db="EMBL/GenBank/DDBJ databases">
        <title>Fifty Aureobasidium pullulans genomes reveal a recombining polyextremotolerant generalist.</title>
        <authorList>
            <person name="Gostincar C."/>
            <person name="Turk M."/>
            <person name="Zajc J."/>
            <person name="Gunde-Cimerman N."/>
        </authorList>
    </citation>
    <scope>NUCLEOTIDE SEQUENCE [LARGE SCALE GENOMIC DNA]</scope>
    <source>
        <strain evidence="3 4">EXF-11318</strain>
    </source>
</reference>
<comment type="caution">
    <text evidence="3">The sequence shown here is derived from an EMBL/GenBank/DDBJ whole genome shotgun (WGS) entry which is preliminary data.</text>
</comment>
<dbReference type="EC" id="2.7.1.172" evidence="1"/>
<dbReference type="InterPro" id="IPR011009">
    <property type="entry name" value="Kinase-like_dom_sf"/>
</dbReference>
<dbReference type="PANTHER" id="PTHR12149:SF8">
    <property type="entry name" value="PROTEIN-RIBULOSAMINE 3-KINASE"/>
    <property type="match status" value="1"/>
</dbReference>
<dbReference type="Pfam" id="PF03881">
    <property type="entry name" value="Fructosamin_kin"/>
    <property type="match status" value="1"/>
</dbReference>
<dbReference type="InterPro" id="IPR016477">
    <property type="entry name" value="Fructo-/Ketosamine-3-kinase"/>
</dbReference>
<dbReference type="GO" id="GO:0102193">
    <property type="term" value="F:protein-ribulosamine 3-kinase activity"/>
    <property type="evidence" value="ECO:0007669"/>
    <property type="project" value="UniProtKB-EC"/>
</dbReference>
<proteinExistence type="predicted"/>
<name>A0A4S8VLJ6_AURPU</name>
<dbReference type="AlphaFoldDB" id="A0A4S8VLJ6"/>
<evidence type="ECO:0000256" key="1">
    <source>
        <dbReference type="ARBA" id="ARBA00011961"/>
    </source>
</evidence>
<dbReference type="SUPFAM" id="SSF56112">
    <property type="entry name" value="Protein kinase-like (PK-like)"/>
    <property type="match status" value="1"/>
</dbReference>
<accession>A0A4S8VLJ6</accession>
<dbReference type="Proteomes" id="UP000308014">
    <property type="component" value="Unassembled WGS sequence"/>
</dbReference>
<dbReference type="PANTHER" id="PTHR12149">
    <property type="entry name" value="FRUCTOSAMINE 3 KINASE-RELATED PROTEIN"/>
    <property type="match status" value="1"/>
</dbReference>
<comment type="catalytic activity">
    <reaction evidence="2">
        <text>N(6)-D-ribulosyl-L-lysyl-[protein] + ATP = N(6)-(3-O-phospho-D-ribulosyl)-L-lysyl-[protein] + ADP + H(+)</text>
        <dbReference type="Rhea" id="RHEA:48432"/>
        <dbReference type="Rhea" id="RHEA-COMP:12103"/>
        <dbReference type="Rhea" id="RHEA-COMP:12104"/>
        <dbReference type="ChEBI" id="CHEBI:15378"/>
        <dbReference type="ChEBI" id="CHEBI:30616"/>
        <dbReference type="ChEBI" id="CHEBI:90418"/>
        <dbReference type="ChEBI" id="CHEBI:90420"/>
        <dbReference type="ChEBI" id="CHEBI:456216"/>
        <dbReference type="EC" id="2.7.1.172"/>
    </reaction>
    <physiologicalReaction direction="left-to-right" evidence="2">
        <dbReference type="Rhea" id="RHEA:48433"/>
    </physiologicalReaction>
</comment>
<gene>
    <name evidence="3" type="ORF">D6D24_06342</name>
</gene>
<evidence type="ECO:0000313" key="3">
    <source>
        <dbReference type="EMBL" id="THW12883.1"/>
    </source>
</evidence>
<dbReference type="EMBL" id="QZAJ01000259">
    <property type="protein sequence ID" value="THW12883.1"/>
    <property type="molecule type" value="Genomic_DNA"/>
</dbReference>